<dbReference type="FunFam" id="1.10.510.10:FF:000552">
    <property type="entry name" value="extracellular tyrosine-protein kinase PKDCC isoform X5"/>
    <property type="match status" value="1"/>
</dbReference>
<dbReference type="GO" id="GO:0005794">
    <property type="term" value="C:Golgi apparatus"/>
    <property type="evidence" value="ECO:0007669"/>
    <property type="project" value="UniProtKB-SubCell"/>
</dbReference>
<dbReference type="CTD" id="565254"/>
<evidence type="ECO:0000256" key="22">
    <source>
        <dbReference type="ARBA" id="ARBA00079014"/>
    </source>
</evidence>
<evidence type="ECO:0000256" key="2">
    <source>
        <dbReference type="ARBA" id="ARBA00004613"/>
    </source>
</evidence>
<dbReference type="OrthoDB" id="4062651at2759"/>
<keyword evidence="17" id="KW-0829">Tyrosine-protein kinase</keyword>
<reference evidence="26" key="1">
    <citation type="journal article" date="2016" name="Nat. Commun.">
        <title>The channel catfish genome sequence provides insights into the evolution of scale formation in teleosts.</title>
        <authorList>
            <person name="Liu Z."/>
            <person name="Liu S."/>
            <person name="Yao J."/>
            <person name="Bao L."/>
            <person name="Zhang J."/>
            <person name="Li Y."/>
            <person name="Jiang C."/>
            <person name="Sun L."/>
            <person name="Wang R."/>
            <person name="Zhang Y."/>
            <person name="Zhou T."/>
            <person name="Zeng Q."/>
            <person name="Fu Q."/>
            <person name="Gao S."/>
            <person name="Li N."/>
            <person name="Koren S."/>
            <person name="Jiang Y."/>
            <person name="Zimin A."/>
            <person name="Xu P."/>
            <person name="Phillippy A.M."/>
            <person name="Geng X."/>
            <person name="Song L."/>
            <person name="Sun F."/>
            <person name="Li C."/>
            <person name="Wang X."/>
            <person name="Chen A."/>
            <person name="Jin Y."/>
            <person name="Yuan Z."/>
            <person name="Yang Y."/>
            <person name="Tan S."/>
            <person name="Peatman E."/>
            <person name="Lu J."/>
            <person name="Qin Z."/>
            <person name="Dunham R."/>
            <person name="Li Z."/>
            <person name="Sonstegard T."/>
            <person name="Feng J."/>
            <person name="Danzmann R.G."/>
            <person name="Schroeder S."/>
            <person name="Scheffler B."/>
            <person name="Duke M.V."/>
            <person name="Ballard L."/>
            <person name="Kucuktas H."/>
            <person name="Kaltenboeck L."/>
            <person name="Liu H."/>
            <person name="Armbruster J."/>
            <person name="Xie Y."/>
            <person name="Kirby M.L."/>
            <person name="Tian Y."/>
            <person name="Flanagan M.E."/>
            <person name="Mu W."/>
            <person name="Waldbieser G.C."/>
        </authorList>
    </citation>
    <scope>NUCLEOTIDE SEQUENCE [LARGE SCALE GENOMIC DNA]</scope>
    <source>
        <strain evidence="26">SDA103</strain>
    </source>
</reference>
<dbReference type="InterPro" id="IPR042983">
    <property type="entry name" value="PKDCC"/>
</dbReference>
<keyword evidence="11 27" id="KW-0418">Kinase</keyword>
<dbReference type="STRING" id="7998.ENSIPUP00000031178"/>
<evidence type="ECO:0000256" key="18">
    <source>
        <dbReference type="ARBA" id="ARBA00023180"/>
    </source>
</evidence>
<evidence type="ECO:0000256" key="13">
    <source>
        <dbReference type="ARBA" id="ARBA00022840"/>
    </source>
</evidence>
<dbReference type="PROSITE" id="PS50011">
    <property type="entry name" value="PROTEIN_KINASE_DOM"/>
    <property type="match status" value="1"/>
</dbReference>
<evidence type="ECO:0000259" key="25">
    <source>
        <dbReference type="PROSITE" id="PS50011"/>
    </source>
</evidence>
<evidence type="ECO:0000256" key="4">
    <source>
        <dbReference type="ARBA" id="ARBA00022448"/>
    </source>
</evidence>
<keyword evidence="4" id="KW-0813">Transport</keyword>
<dbReference type="AlphaFoldDB" id="A0A2D0RPA2"/>
<dbReference type="EC" id="2.7.10.2" evidence="3"/>
<dbReference type="InterPro" id="IPR022049">
    <property type="entry name" value="FAM69_kinase_dom"/>
</dbReference>
<keyword evidence="14" id="KW-0892">Osteogenesis</keyword>
<keyword evidence="7" id="KW-0597">Phosphoprotein</keyword>
<evidence type="ECO:0000256" key="7">
    <source>
        <dbReference type="ARBA" id="ARBA00022553"/>
    </source>
</evidence>
<keyword evidence="13" id="KW-0067">ATP-binding</keyword>
<keyword evidence="8" id="KW-0808">Transferase</keyword>
<evidence type="ECO:0000256" key="24">
    <source>
        <dbReference type="ARBA" id="ARBA00082327"/>
    </source>
</evidence>
<evidence type="ECO:0000256" key="14">
    <source>
        <dbReference type="ARBA" id="ARBA00022855"/>
    </source>
</evidence>
<dbReference type="GO" id="GO:0030154">
    <property type="term" value="P:cell differentiation"/>
    <property type="evidence" value="ECO:0007669"/>
    <property type="project" value="UniProtKB-KW"/>
</dbReference>
<dbReference type="GeneID" id="108270133"/>
<keyword evidence="12" id="KW-0221">Differentiation</keyword>
<evidence type="ECO:0000256" key="21">
    <source>
        <dbReference type="ARBA" id="ARBA00078617"/>
    </source>
</evidence>
<name>A0A2D0RPA2_ICTPU</name>
<keyword evidence="15" id="KW-0653">Protein transport</keyword>
<comment type="catalytic activity">
    <reaction evidence="19">
        <text>L-tyrosyl-[protein] + ATP = O-phospho-L-tyrosyl-[protein] + ADP + H(+)</text>
        <dbReference type="Rhea" id="RHEA:10596"/>
        <dbReference type="Rhea" id="RHEA-COMP:10136"/>
        <dbReference type="Rhea" id="RHEA-COMP:20101"/>
        <dbReference type="ChEBI" id="CHEBI:15378"/>
        <dbReference type="ChEBI" id="CHEBI:30616"/>
        <dbReference type="ChEBI" id="CHEBI:46858"/>
        <dbReference type="ChEBI" id="CHEBI:61978"/>
        <dbReference type="ChEBI" id="CHEBI:456216"/>
        <dbReference type="EC" id="2.7.10.2"/>
    </reaction>
    <physiologicalReaction direction="left-to-right" evidence="19">
        <dbReference type="Rhea" id="RHEA:10597"/>
    </physiologicalReaction>
</comment>
<keyword evidence="16" id="KW-0333">Golgi apparatus</keyword>
<dbReference type="Pfam" id="PF12260">
    <property type="entry name" value="PIP49_C"/>
    <property type="match status" value="1"/>
</dbReference>
<comment type="subcellular location">
    <subcellularLocation>
        <location evidence="1">Golgi apparatus</location>
    </subcellularLocation>
    <subcellularLocation>
        <location evidence="2">Secreted</location>
    </subcellularLocation>
</comment>
<dbReference type="GO" id="GO:0004715">
    <property type="term" value="F:non-membrane spanning protein tyrosine kinase activity"/>
    <property type="evidence" value="ECO:0007669"/>
    <property type="project" value="UniProtKB-EC"/>
</dbReference>
<keyword evidence="5" id="KW-0217">Developmental protein</keyword>
<evidence type="ECO:0000256" key="9">
    <source>
        <dbReference type="ARBA" id="ARBA00022729"/>
    </source>
</evidence>
<organism evidence="26 27">
    <name type="scientific">Ictalurus punctatus</name>
    <name type="common">Channel catfish</name>
    <name type="synonym">Silurus punctatus</name>
    <dbReference type="NCBI Taxonomy" id="7998"/>
    <lineage>
        <taxon>Eukaryota</taxon>
        <taxon>Metazoa</taxon>
        <taxon>Chordata</taxon>
        <taxon>Craniata</taxon>
        <taxon>Vertebrata</taxon>
        <taxon>Euteleostomi</taxon>
        <taxon>Actinopterygii</taxon>
        <taxon>Neopterygii</taxon>
        <taxon>Teleostei</taxon>
        <taxon>Ostariophysi</taxon>
        <taxon>Siluriformes</taxon>
        <taxon>Ictaluridae</taxon>
        <taxon>Ictalurus</taxon>
    </lineage>
</organism>
<dbReference type="RefSeq" id="XP_017331991.1">
    <property type="nucleotide sequence ID" value="XM_017476502.3"/>
</dbReference>
<evidence type="ECO:0000256" key="12">
    <source>
        <dbReference type="ARBA" id="ARBA00022782"/>
    </source>
</evidence>
<dbReference type="GO" id="GO:0001503">
    <property type="term" value="P:ossification"/>
    <property type="evidence" value="ECO:0007669"/>
    <property type="project" value="UniProtKB-KW"/>
</dbReference>
<protein>
    <recommendedName>
        <fullName evidence="20">Extracellular tyrosine-protein kinase PKDCC</fullName>
        <ecNumber evidence="3">2.7.10.2</ecNumber>
    </recommendedName>
    <alternativeName>
        <fullName evidence="21">Protein kinase domain-containing protein, cytoplasmic</fullName>
    </alternativeName>
    <alternativeName>
        <fullName evidence="22">Protein kinase-like protein SgK493</fullName>
    </alternativeName>
    <alternativeName>
        <fullName evidence="23">Sugen kinase 493</fullName>
    </alternativeName>
    <alternativeName>
        <fullName evidence="24">Vertebrate lonesome kinase</fullName>
    </alternativeName>
</protein>
<proteinExistence type="predicted"/>
<keyword evidence="9" id="KW-0732">Signal</keyword>
<dbReference type="GO" id="GO:0005524">
    <property type="term" value="F:ATP binding"/>
    <property type="evidence" value="ECO:0007669"/>
    <property type="project" value="UniProtKB-KW"/>
</dbReference>
<accession>A0A2D0RPA2</accession>
<evidence type="ECO:0000256" key="16">
    <source>
        <dbReference type="ARBA" id="ARBA00023034"/>
    </source>
</evidence>
<reference evidence="27" key="2">
    <citation type="submission" date="2025-08" db="UniProtKB">
        <authorList>
            <consortium name="RefSeq"/>
        </authorList>
    </citation>
    <scope>IDENTIFICATION</scope>
    <source>
        <tissue evidence="27">Blood</tissue>
    </source>
</reference>
<keyword evidence="26" id="KW-1185">Reference proteome</keyword>
<evidence type="ECO:0000256" key="8">
    <source>
        <dbReference type="ARBA" id="ARBA00022679"/>
    </source>
</evidence>
<dbReference type="OMA" id="SHPQCQS"/>
<dbReference type="PANTHER" id="PTHR46448">
    <property type="entry name" value="PROTEIN KINASE DOMAIN-CONTAINING PROTEIN"/>
    <property type="match status" value="1"/>
</dbReference>
<dbReference type="GO" id="GO:0005576">
    <property type="term" value="C:extracellular region"/>
    <property type="evidence" value="ECO:0007669"/>
    <property type="project" value="UniProtKB-SubCell"/>
</dbReference>
<dbReference type="GO" id="GO:0001501">
    <property type="term" value="P:skeletal system development"/>
    <property type="evidence" value="ECO:0007669"/>
    <property type="project" value="TreeGrafter"/>
</dbReference>
<evidence type="ECO:0000256" key="3">
    <source>
        <dbReference type="ARBA" id="ARBA00011903"/>
    </source>
</evidence>
<dbReference type="Proteomes" id="UP000221080">
    <property type="component" value="Chromosome 9"/>
</dbReference>
<dbReference type="InterPro" id="IPR011009">
    <property type="entry name" value="Kinase-like_dom_sf"/>
</dbReference>
<keyword evidence="10" id="KW-0547">Nucleotide-binding</keyword>
<evidence type="ECO:0000256" key="17">
    <source>
        <dbReference type="ARBA" id="ARBA00023137"/>
    </source>
</evidence>
<dbReference type="KEGG" id="ipu:108270133"/>
<evidence type="ECO:0000256" key="6">
    <source>
        <dbReference type="ARBA" id="ARBA00022525"/>
    </source>
</evidence>
<evidence type="ECO:0000313" key="26">
    <source>
        <dbReference type="Proteomes" id="UP000221080"/>
    </source>
</evidence>
<evidence type="ECO:0000256" key="15">
    <source>
        <dbReference type="ARBA" id="ARBA00022927"/>
    </source>
</evidence>
<dbReference type="PANTHER" id="PTHR46448:SF2">
    <property type="entry name" value="PROTEIN KINASE DOMAIN-CONTAINING PROTEIN"/>
    <property type="match status" value="1"/>
</dbReference>
<dbReference type="GO" id="GO:0015031">
    <property type="term" value="P:protein transport"/>
    <property type="evidence" value="ECO:0007669"/>
    <property type="project" value="UniProtKB-KW"/>
</dbReference>
<evidence type="ECO:0000256" key="23">
    <source>
        <dbReference type="ARBA" id="ARBA00080589"/>
    </source>
</evidence>
<evidence type="ECO:0000256" key="20">
    <source>
        <dbReference type="ARBA" id="ARBA00072258"/>
    </source>
</evidence>
<evidence type="ECO:0000256" key="11">
    <source>
        <dbReference type="ARBA" id="ARBA00022777"/>
    </source>
</evidence>
<dbReference type="InterPro" id="IPR000719">
    <property type="entry name" value="Prot_kinase_dom"/>
</dbReference>
<evidence type="ECO:0000256" key="5">
    <source>
        <dbReference type="ARBA" id="ARBA00022473"/>
    </source>
</evidence>
<gene>
    <name evidence="27" type="primary">pkdccb</name>
</gene>
<evidence type="ECO:0000313" key="27">
    <source>
        <dbReference type="RefSeq" id="XP_017331991.1"/>
    </source>
</evidence>
<evidence type="ECO:0000256" key="10">
    <source>
        <dbReference type="ARBA" id="ARBA00022741"/>
    </source>
</evidence>
<sequence>MSSTRKQYFVLSCLALLIVCLTVVMKKWHFGLRGNFGDAALDLTPLRGALLQQIRDRQQEIAPFYTFNQGHRSLVDHQSTFPNADAIRNTTLQALGSEIGCRDLSGLTVVDFLGAGYTKTVLKVVLPRGLEVALKTVNNQGTDMRSCLEDFGDPEGCQDLVSFKLRKEIILLQRLQHPNIVKLKGQCQDSALVGGITAVLEQGTPVQMIQLLQSPWEERFRVCLGLVRLLHYLSLSPLGSVALLDFQPRQFIMVSGELKLTDLDDAVVTETQCRKSSDCMLQFPLRNFTFPCSGSGVCQGLNEMRNLYNAYRYFFIYLLPHQAPTILKPLVDQIMNTTGELKHSVNKTLEAFEEVLHVYKSGLNMPSSVIKDYAVLKGMGTSGNKEYKCWPSYNHQRCMLSVHSVVEAAHICSSHPQCTSFSVSHQKTWTGRLLASFRSGFSHLVPDVSSTVYVRTAKASTATL</sequence>
<dbReference type="SUPFAM" id="SSF56112">
    <property type="entry name" value="Protein kinase-like (PK-like)"/>
    <property type="match status" value="1"/>
</dbReference>
<evidence type="ECO:0000256" key="19">
    <source>
        <dbReference type="ARBA" id="ARBA00051942"/>
    </source>
</evidence>
<keyword evidence="18" id="KW-0325">Glycoprotein</keyword>
<feature type="domain" description="Protein kinase" evidence="25">
    <location>
        <begin position="107"/>
        <end position="464"/>
    </location>
</feature>
<keyword evidence="6" id="KW-0964">Secreted</keyword>
<evidence type="ECO:0000256" key="1">
    <source>
        <dbReference type="ARBA" id="ARBA00004555"/>
    </source>
</evidence>
<dbReference type="Gene3D" id="1.10.510.10">
    <property type="entry name" value="Transferase(Phosphotransferase) domain 1"/>
    <property type="match status" value="1"/>
</dbReference>